<name>A0A8S3SGC6_MYTED</name>
<feature type="domain" description="Ig-like" evidence="1">
    <location>
        <begin position="198"/>
        <end position="291"/>
    </location>
</feature>
<accession>A0A8S3SGC6</accession>
<dbReference type="InterPro" id="IPR027417">
    <property type="entry name" value="P-loop_NTPase"/>
</dbReference>
<evidence type="ECO:0000259" key="1">
    <source>
        <dbReference type="PROSITE" id="PS50835"/>
    </source>
</evidence>
<reference evidence="2" key="1">
    <citation type="submission" date="2021-03" db="EMBL/GenBank/DDBJ databases">
        <authorList>
            <person name="Bekaert M."/>
        </authorList>
    </citation>
    <scope>NUCLEOTIDE SEQUENCE</scope>
</reference>
<dbReference type="Proteomes" id="UP000683360">
    <property type="component" value="Unassembled WGS sequence"/>
</dbReference>
<protein>
    <recommendedName>
        <fullName evidence="1">Ig-like domain-containing protein</fullName>
    </recommendedName>
</protein>
<evidence type="ECO:0000313" key="2">
    <source>
        <dbReference type="EMBL" id="CAG2217276.1"/>
    </source>
</evidence>
<gene>
    <name evidence="2" type="ORF">MEDL_30968</name>
</gene>
<dbReference type="InterPro" id="IPR007110">
    <property type="entry name" value="Ig-like_dom"/>
</dbReference>
<organism evidence="2 3">
    <name type="scientific">Mytilus edulis</name>
    <name type="common">Blue mussel</name>
    <dbReference type="NCBI Taxonomy" id="6550"/>
    <lineage>
        <taxon>Eukaryota</taxon>
        <taxon>Metazoa</taxon>
        <taxon>Spiralia</taxon>
        <taxon>Lophotrochozoa</taxon>
        <taxon>Mollusca</taxon>
        <taxon>Bivalvia</taxon>
        <taxon>Autobranchia</taxon>
        <taxon>Pteriomorphia</taxon>
        <taxon>Mytilida</taxon>
        <taxon>Mytiloidea</taxon>
        <taxon>Mytilidae</taxon>
        <taxon>Mytilinae</taxon>
        <taxon>Mytilus</taxon>
    </lineage>
</organism>
<dbReference type="PROSITE" id="PS50835">
    <property type="entry name" value="IG_LIKE"/>
    <property type="match status" value="1"/>
</dbReference>
<proteinExistence type="predicted"/>
<dbReference type="Gene3D" id="3.40.50.300">
    <property type="entry name" value="P-loop containing nucleotide triphosphate hydrolases"/>
    <property type="match status" value="1"/>
</dbReference>
<keyword evidence="3" id="KW-1185">Reference proteome</keyword>
<evidence type="ECO:0000313" key="3">
    <source>
        <dbReference type="Proteomes" id="UP000683360"/>
    </source>
</evidence>
<dbReference type="InterPro" id="IPR036179">
    <property type="entry name" value="Ig-like_dom_sf"/>
</dbReference>
<dbReference type="SUPFAM" id="SSF52540">
    <property type="entry name" value="P-loop containing nucleoside triphosphate hydrolases"/>
    <property type="match status" value="1"/>
</dbReference>
<dbReference type="SUPFAM" id="SSF48726">
    <property type="entry name" value="Immunoglobulin"/>
    <property type="match status" value="1"/>
</dbReference>
<dbReference type="EMBL" id="CAJPWZ010001522">
    <property type="protein sequence ID" value="CAG2217276.1"/>
    <property type="molecule type" value="Genomic_DNA"/>
</dbReference>
<dbReference type="InterPro" id="IPR013783">
    <property type="entry name" value="Ig-like_fold"/>
</dbReference>
<sequence>MIGTVTGYDLKCPAKAEWRFRANVSCYSESKYVCLFHLLKGEYEESCLGSDQSAIGSKLVFQPLFNLANCSAERYQPVVFTTHGNSECILRKSKCAGEGQVVYNNGSYSVDTACRCDYTRGYAFVSRPKDTCVCKPSTEDCSCFRVKCSNLSSDYQCITDGNIKAKTTCQEIHQQVLHNKDNLTDQFIESKKHSDTIPPTILSQETITYDQGGKTTVLKCYVRSYLPLTSAVWCRLLPNNECLEKKSSMASNGNGRRTIIFETSEEVESATYKCKASNIIGAVESPLVQLNEQENDEPLPPLPPSSLTNDAIHDLFQNEECGKHYSARVIFLGKNGVGKTSLMRRLLSGTKSSHLFPQSTDGIDIKKCNINVKDGKWSPCYKTDHDLARLIQQMFTEKTVNEYEASGENFETSSFVQGMPSFSAEDIQTGSDHTFVLQDKITHDNQMVVGSQGDTYDLEINENSYNVRTSNMEEESSDIDGTSVDEIKEEHKNYFNNESMANVKIKENNLNQESVKTNQIEEFEDIQITKNEVENETVPENDENIVHMVSSIMESCLHLNADESHDKLALCALWDFAGQKDFYATHQVFLSKCAVFLLVTDSLESSYADQLWIDFKDTAQYVRFWFDAIHCYWSTTKENILDPPIIVVCTKEDKIKNKEKRHSEFNMNLGKILNPQKKKEHLRNTYFVSNTEDDDTIFQEIRQEISTML</sequence>
<comment type="caution">
    <text evidence="2">The sequence shown here is derived from an EMBL/GenBank/DDBJ whole genome shotgun (WGS) entry which is preliminary data.</text>
</comment>
<dbReference type="AlphaFoldDB" id="A0A8S3SGC6"/>
<dbReference type="Gene3D" id="3.30.70.1390">
    <property type="entry name" value="ROC domain from the Parkinson's disease-associated leucine-rich repeat kinase 2"/>
    <property type="match status" value="1"/>
</dbReference>
<dbReference type="Gene3D" id="2.60.40.10">
    <property type="entry name" value="Immunoglobulins"/>
    <property type="match status" value="1"/>
</dbReference>
<dbReference type="Pfam" id="PF08477">
    <property type="entry name" value="Roc"/>
    <property type="match status" value="1"/>
</dbReference>
<dbReference type="OrthoDB" id="6182103at2759"/>